<dbReference type="CDD" id="cd18803">
    <property type="entry name" value="SF2_C_secA"/>
    <property type="match status" value="1"/>
</dbReference>
<evidence type="ECO:0000256" key="4">
    <source>
        <dbReference type="ARBA" id="ARBA00022519"/>
    </source>
</evidence>
<keyword evidence="5 11" id="KW-0547">Nucleotide-binding</keyword>
<organism evidence="15 16">
    <name type="scientific">Vibrio superstes NBRC 103154</name>
    <dbReference type="NCBI Taxonomy" id="1219062"/>
    <lineage>
        <taxon>Bacteria</taxon>
        <taxon>Pseudomonadati</taxon>
        <taxon>Pseudomonadota</taxon>
        <taxon>Gammaproteobacteria</taxon>
        <taxon>Vibrionales</taxon>
        <taxon>Vibrionaceae</taxon>
        <taxon>Vibrio</taxon>
    </lineage>
</organism>
<evidence type="ECO:0000313" key="15">
    <source>
        <dbReference type="EMBL" id="GEM79986.1"/>
    </source>
</evidence>
<comment type="catalytic activity">
    <reaction evidence="11">
        <text>ATP + H2O + cellular proteinSide 1 = ADP + phosphate + cellular proteinSide 2.</text>
        <dbReference type="EC" id="7.4.2.8"/>
    </reaction>
</comment>
<evidence type="ECO:0000256" key="6">
    <source>
        <dbReference type="ARBA" id="ARBA00022840"/>
    </source>
</evidence>
<keyword evidence="16" id="KW-1185">Reference proteome</keyword>
<comment type="caution">
    <text evidence="15">The sequence shown here is derived from an EMBL/GenBank/DDBJ whole genome shotgun (WGS) entry which is preliminary data.</text>
</comment>
<dbReference type="InterPro" id="IPR014018">
    <property type="entry name" value="SecA_motor_DEAD"/>
</dbReference>
<keyword evidence="6 11" id="KW-0067">ATP-binding</keyword>
<evidence type="ECO:0000313" key="16">
    <source>
        <dbReference type="Proteomes" id="UP000321113"/>
    </source>
</evidence>
<comment type="subunit">
    <text evidence="11">Monomer and homodimer. Part of the essential Sec protein translocation apparatus which comprises SecA, SecYEG and auxiliary proteins SecDF-YajC and YidC.</text>
</comment>
<dbReference type="OrthoDB" id="9805579at2"/>
<dbReference type="PANTHER" id="PTHR30612">
    <property type="entry name" value="SECA INNER MEMBRANE COMPONENT OF SEC PROTEIN SECRETION SYSTEM"/>
    <property type="match status" value="1"/>
</dbReference>
<accession>A0A511QT16</accession>
<evidence type="ECO:0000256" key="7">
    <source>
        <dbReference type="ARBA" id="ARBA00022927"/>
    </source>
</evidence>
<dbReference type="InterPro" id="IPR000185">
    <property type="entry name" value="SecA"/>
</dbReference>
<dbReference type="Gene3D" id="3.90.1440.10">
    <property type="entry name" value="SecA, preprotein cross-linking domain"/>
    <property type="match status" value="1"/>
</dbReference>
<feature type="binding site" evidence="11">
    <location>
        <begin position="132"/>
        <end position="136"/>
    </location>
    <ligand>
        <name>ATP</name>
        <dbReference type="ChEBI" id="CHEBI:30616"/>
    </ligand>
</feature>
<keyword evidence="7 11" id="KW-0653">Protein transport</keyword>
<dbReference type="InterPro" id="IPR001650">
    <property type="entry name" value="Helicase_C-like"/>
</dbReference>
<comment type="similarity">
    <text evidence="11">Belongs to the SecA family.</text>
</comment>
<keyword evidence="2 11" id="KW-1003">Cell membrane</keyword>
<comment type="subcellular location">
    <subcellularLocation>
        <location evidence="11">Cell membrane</location>
        <topology evidence="11">Peripheral membrane protein</topology>
        <orientation evidence="11">Cytoplasmic side</orientation>
    </subcellularLocation>
    <subcellularLocation>
        <location evidence="11">Cytoplasm</location>
    </subcellularLocation>
    <text evidence="11">Distribution is 50-50.</text>
</comment>
<evidence type="ECO:0000259" key="12">
    <source>
        <dbReference type="PROSITE" id="PS51192"/>
    </source>
</evidence>
<dbReference type="CDD" id="cd17928">
    <property type="entry name" value="DEXDc_SecA"/>
    <property type="match status" value="1"/>
</dbReference>
<keyword evidence="9 11" id="KW-0811">Translocation</keyword>
<dbReference type="Pfam" id="PF21090">
    <property type="entry name" value="P-loop_SecA"/>
    <property type="match status" value="1"/>
</dbReference>
<sequence>MYKRPQRRPSSLIERPQKQIEKQERMERWWRSLTAFGTRPLRSSVWLYKPLLWRIKRRDKHYRNLTEQQLNSSIKEIHQALLRDGLTNHLTVEVFALIREVAGRELGMWHFDSQILGGLSILHGNIGQMQTGEGKTLTATLPVAAAALAGVPTHVVTVNDYLTERDAELMASVYQRLGLSLGVVVQGLSLDERKLQYAKDIVYCTNNELAFDYLKDRIQLGQFDESLQLHALRSMPSSHSGMLDNLMQRGLHFAVVDEADGVFMDEATTPLVISGESAPQQEQTLMYQQAFEVGIALVKDQEFRIRLPSKQIEFTPVGEERIEAMTTKFGPLWHSRVRRLELVKQALTAQHLFIQDRHYLVDDGQVVIIDEHTGRRMPDRTWEQGLHQLIEIKEGCELSDPRVTLASISFQNFFRFYHHLSGMTGTADEVRSEFWRVYELPVVNVPTHKRSKRRQLGESVYLTEEQKWLAIVSRIHRIREQGERPILIGTQSLRDSEWLSSLLTRQDIDHQVLNARQDQAEADIVALAGLPSKITIATSMAGRGTDIKLAPNVEPQGGLHVIVTGLHNSSRVDRQLEGRCARQGDSGSVEFVLSLEEELITKGWAKLLRAIIYLPIPKILKNKLLFKGIRRCQRKVERQHQRRRTQLLKHDEQQQELLSFSQQQV</sequence>
<dbReference type="InterPro" id="IPR044722">
    <property type="entry name" value="SecA_SF2_C"/>
</dbReference>
<dbReference type="Pfam" id="PF01043">
    <property type="entry name" value="SecA_PP_bind"/>
    <property type="match status" value="1"/>
</dbReference>
<dbReference type="AlphaFoldDB" id="A0A511QT16"/>
<evidence type="ECO:0000256" key="9">
    <source>
        <dbReference type="ARBA" id="ARBA00023010"/>
    </source>
</evidence>
<evidence type="ECO:0000256" key="11">
    <source>
        <dbReference type="HAMAP-Rule" id="MF_01382"/>
    </source>
</evidence>
<dbReference type="InterPro" id="IPR011130">
    <property type="entry name" value="SecA_preprotein_X-link_dom"/>
</dbReference>
<feature type="binding site" evidence="11">
    <location>
        <position position="546"/>
    </location>
    <ligand>
        <name>ATP</name>
        <dbReference type="ChEBI" id="CHEBI:30616"/>
    </ligand>
</feature>
<dbReference type="InterPro" id="IPR027417">
    <property type="entry name" value="P-loop_NTPase"/>
</dbReference>
<keyword evidence="4" id="KW-0997">Cell inner membrane</keyword>
<evidence type="ECO:0000256" key="10">
    <source>
        <dbReference type="ARBA" id="ARBA00023136"/>
    </source>
</evidence>
<dbReference type="GO" id="GO:0005886">
    <property type="term" value="C:plasma membrane"/>
    <property type="evidence" value="ECO:0007669"/>
    <property type="project" value="UniProtKB-SubCell"/>
</dbReference>
<proteinExistence type="inferred from homology"/>
<dbReference type="PROSITE" id="PS51196">
    <property type="entry name" value="SECA_MOTOR_DEAD"/>
    <property type="match status" value="1"/>
</dbReference>
<dbReference type="InterPro" id="IPR036670">
    <property type="entry name" value="SecA_X-link_sf"/>
</dbReference>
<comment type="function">
    <text evidence="11">Part of the Sec protein translocase complex. Interacts with the SecYEG preprotein conducting channel. Has a central role in coupling the hydrolysis of ATP to the transfer of proteins into and across the cell membrane, serving both as a receptor for the preprotein-SecB complex and as an ATP-driven molecular motor driving the stepwise translocation of polypeptide chains across the membrane.</text>
</comment>
<keyword evidence="10 11" id="KW-0472">Membrane</keyword>
<feature type="domain" description="Helicase ATP-binding" evidence="12">
    <location>
        <begin position="116"/>
        <end position="296"/>
    </location>
</feature>
<dbReference type="PANTHER" id="PTHR30612:SF0">
    <property type="entry name" value="CHLOROPLAST PROTEIN-TRANSPORTING ATPASE"/>
    <property type="match status" value="1"/>
</dbReference>
<dbReference type="EMBL" id="BJXK01000008">
    <property type="protein sequence ID" value="GEM79986.1"/>
    <property type="molecule type" value="Genomic_DNA"/>
</dbReference>
<evidence type="ECO:0000259" key="14">
    <source>
        <dbReference type="PROSITE" id="PS51196"/>
    </source>
</evidence>
<gene>
    <name evidence="11" type="primary">secA</name>
    <name evidence="15" type="ORF">VSU01S_22310</name>
</gene>
<dbReference type="Gene3D" id="3.40.50.300">
    <property type="entry name" value="P-loop containing nucleotide triphosphate hydrolases"/>
    <property type="match status" value="2"/>
</dbReference>
<reference evidence="15 16" key="1">
    <citation type="submission" date="2019-07" db="EMBL/GenBank/DDBJ databases">
        <title>Whole genome shotgun sequence of Vibrio superstes NBRC 103154.</title>
        <authorList>
            <person name="Hosoyama A."/>
            <person name="Uohara A."/>
            <person name="Ohji S."/>
            <person name="Ichikawa N."/>
        </authorList>
    </citation>
    <scope>NUCLEOTIDE SEQUENCE [LARGE SCALE GENOMIC DNA]</scope>
    <source>
        <strain evidence="15 16">NBRC 103154</strain>
    </source>
</reference>
<dbReference type="SMART" id="SM00958">
    <property type="entry name" value="SecA_PP_bind"/>
    <property type="match status" value="1"/>
</dbReference>
<evidence type="ECO:0000259" key="13">
    <source>
        <dbReference type="PROSITE" id="PS51194"/>
    </source>
</evidence>
<feature type="binding site" evidence="11">
    <location>
        <position position="114"/>
    </location>
    <ligand>
        <name>ATP</name>
        <dbReference type="ChEBI" id="CHEBI:30616"/>
    </ligand>
</feature>
<dbReference type="GO" id="GO:0008564">
    <property type="term" value="F:protein-exporting ATPase activity"/>
    <property type="evidence" value="ECO:0007669"/>
    <property type="project" value="UniProtKB-EC"/>
</dbReference>
<dbReference type="SMART" id="SM00957">
    <property type="entry name" value="SecA_DEAD"/>
    <property type="match status" value="1"/>
</dbReference>
<keyword evidence="1 11" id="KW-0813">Transport</keyword>
<evidence type="ECO:0000256" key="8">
    <source>
        <dbReference type="ARBA" id="ARBA00022967"/>
    </source>
</evidence>
<dbReference type="PRINTS" id="PR00906">
    <property type="entry name" value="SECA"/>
</dbReference>
<dbReference type="InterPro" id="IPR014001">
    <property type="entry name" value="Helicase_ATP-bd"/>
</dbReference>
<dbReference type="HAMAP" id="MF_01382">
    <property type="entry name" value="SecA"/>
    <property type="match status" value="1"/>
</dbReference>
<dbReference type="SUPFAM" id="SSF81767">
    <property type="entry name" value="Pre-protein crosslinking domain of SecA"/>
    <property type="match status" value="1"/>
</dbReference>
<dbReference type="GO" id="GO:0043952">
    <property type="term" value="P:protein transport by the Sec complex"/>
    <property type="evidence" value="ECO:0007669"/>
    <property type="project" value="TreeGrafter"/>
</dbReference>
<name>A0A511QT16_9VIBR</name>
<dbReference type="PROSITE" id="PS51192">
    <property type="entry name" value="HELICASE_ATP_BIND_1"/>
    <property type="match status" value="1"/>
</dbReference>
<dbReference type="GO" id="GO:0031522">
    <property type="term" value="C:cell envelope Sec protein transport complex"/>
    <property type="evidence" value="ECO:0007669"/>
    <property type="project" value="TreeGrafter"/>
</dbReference>
<dbReference type="GO" id="GO:0005524">
    <property type="term" value="F:ATP binding"/>
    <property type="evidence" value="ECO:0007669"/>
    <property type="project" value="UniProtKB-UniRule"/>
</dbReference>
<keyword evidence="8 11" id="KW-1278">Translocase</keyword>
<dbReference type="InterPro" id="IPR011115">
    <property type="entry name" value="SecA_DEAD"/>
</dbReference>
<dbReference type="Proteomes" id="UP000321113">
    <property type="component" value="Unassembled WGS sequence"/>
</dbReference>
<dbReference type="Pfam" id="PF07517">
    <property type="entry name" value="SecA_DEAD"/>
    <property type="match status" value="1"/>
</dbReference>
<protein>
    <recommendedName>
        <fullName evidence="11">Protein translocase subunit SecA</fullName>
        <ecNumber evidence="11">7.4.2.8</ecNumber>
    </recommendedName>
</protein>
<dbReference type="FunFam" id="3.40.50.300:FF:000429">
    <property type="entry name" value="Preprotein translocase subunit SecA"/>
    <property type="match status" value="1"/>
</dbReference>
<dbReference type="SUPFAM" id="SSF52540">
    <property type="entry name" value="P-loop containing nucleoside triphosphate hydrolases"/>
    <property type="match status" value="2"/>
</dbReference>
<evidence type="ECO:0000256" key="3">
    <source>
        <dbReference type="ARBA" id="ARBA00022490"/>
    </source>
</evidence>
<dbReference type="GO" id="GO:0017038">
    <property type="term" value="P:protein import"/>
    <property type="evidence" value="ECO:0007669"/>
    <property type="project" value="InterPro"/>
</dbReference>
<keyword evidence="3 11" id="KW-0963">Cytoplasm</keyword>
<feature type="domain" description="Helicase C-terminal" evidence="13">
    <location>
        <begin position="470"/>
        <end position="637"/>
    </location>
</feature>
<dbReference type="GO" id="GO:0005829">
    <property type="term" value="C:cytosol"/>
    <property type="evidence" value="ECO:0007669"/>
    <property type="project" value="TreeGrafter"/>
</dbReference>
<evidence type="ECO:0000256" key="5">
    <source>
        <dbReference type="ARBA" id="ARBA00022741"/>
    </source>
</evidence>
<evidence type="ECO:0000256" key="2">
    <source>
        <dbReference type="ARBA" id="ARBA00022475"/>
    </source>
</evidence>
<feature type="domain" description="SecA family profile" evidence="14">
    <location>
        <begin position="30"/>
        <end position="620"/>
    </location>
</feature>
<evidence type="ECO:0000256" key="1">
    <source>
        <dbReference type="ARBA" id="ARBA00022448"/>
    </source>
</evidence>
<dbReference type="GO" id="GO:0065002">
    <property type="term" value="P:intracellular protein transmembrane transport"/>
    <property type="evidence" value="ECO:0007669"/>
    <property type="project" value="UniProtKB-UniRule"/>
</dbReference>
<dbReference type="EC" id="7.4.2.8" evidence="11"/>
<dbReference type="GO" id="GO:0006605">
    <property type="term" value="P:protein targeting"/>
    <property type="evidence" value="ECO:0007669"/>
    <property type="project" value="UniProtKB-UniRule"/>
</dbReference>
<dbReference type="PROSITE" id="PS51194">
    <property type="entry name" value="HELICASE_CTER"/>
    <property type="match status" value="1"/>
</dbReference>
<dbReference type="RefSeq" id="WP_119010888.1">
    <property type="nucleotide sequence ID" value="NZ_BJXK01000008.1"/>
</dbReference>